<dbReference type="AlphaFoldDB" id="A0A284S7T8"/>
<gene>
    <name evidence="1" type="ORF">ARMOST_20620</name>
</gene>
<organism evidence="1 2">
    <name type="scientific">Armillaria ostoyae</name>
    <name type="common">Armillaria root rot fungus</name>
    <dbReference type="NCBI Taxonomy" id="47428"/>
    <lineage>
        <taxon>Eukaryota</taxon>
        <taxon>Fungi</taxon>
        <taxon>Dikarya</taxon>
        <taxon>Basidiomycota</taxon>
        <taxon>Agaricomycotina</taxon>
        <taxon>Agaricomycetes</taxon>
        <taxon>Agaricomycetidae</taxon>
        <taxon>Agaricales</taxon>
        <taxon>Marasmiineae</taxon>
        <taxon>Physalacriaceae</taxon>
        <taxon>Armillaria</taxon>
    </lineage>
</organism>
<dbReference type="Proteomes" id="UP000219338">
    <property type="component" value="Unassembled WGS sequence"/>
</dbReference>
<keyword evidence="2" id="KW-1185">Reference proteome</keyword>
<dbReference type="EMBL" id="FUEG01000040">
    <property type="protein sequence ID" value="SJL17078.1"/>
    <property type="molecule type" value="Genomic_DNA"/>
</dbReference>
<accession>A0A284S7T8</accession>
<sequence length="253" mass="28825">MQRLRTERYSKKDTYGTNFGDLPPRVLQKIFLALLDDSGFNFSDTSQGPWIVTYVCSSWRAAALDYPCLWSHIILDASSFRVYSNHPAVYLKPHFRCSNTSKYRRRHDPLSLLSTVLSRADSHDLSLHVDYSTGNTDPDQSFMMRVLLLRLAQRSHQWRNVLLRLPRYMVDDLSVIYGKFPKLGSLHLALCNDANVGNTDVITIFETAPMLAVVTLQGFAFSTQISLPCQQLVHLHDDRNYGHQVNAAFPSVS</sequence>
<evidence type="ECO:0000313" key="2">
    <source>
        <dbReference type="Proteomes" id="UP000219338"/>
    </source>
</evidence>
<evidence type="ECO:0000313" key="1">
    <source>
        <dbReference type="EMBL" id="SJL17078.1"/>
    </source>
</evidence>
<reference evidence="2" key="1">
    <citation type="journal article" date="2017" name="Nat. Ecol. Evol.">
        <title>Genome expansion and lineage-specific genetic innovations in the forest pathogenic fungi Armillaria.</title>
        <authorList>
            <person name="Sipos G."/>
            <person name="Prasanna A.N."/>
            <person name="Walter M.C."/>
            <person name="O'Connor E."/>
            <person name="Balint B."/>
            <person name="Krizsan K."/>
            <person name="Kiss B."/>
            <person name="Hess J."/>
            <person name="Varga T."/>
            <person name="Slot J."/>
            <person name="Riley R."/>
            <person name="Boka B."/>
            <person name="Rigling D."/>
            <person name="Barry K."/>
            <person name="Lee J."/>
            <person name="Mihaltcheva S."/>
            <person name="LaButti K."/>
            <person name="Lipzen A."/>
            <person name="Waldron R."/>
            <person name="Moloney N.M."/>
            <person name="Sperisen C."/>
            <person name="Kredics L."/>
            <person name="Vagvoelgyi C."/>
            <person name="Patrignani A."/>
            <person name="Fitzpatrick D."/>
            <person name="Nagy I."/>
            <person name="Doyle S."/>
            <person name="Anderson J.B."/>
            <person name="Grigoriev I.V."/>
            <person name="Gueldener U."/>
            <person name="Muensterkoetter M."/>
            <person name="Nagy L.G."/>
        </authorList>
    </citation>
    <scope>NUCLEOTIDE SEQUENCE [LARGE SCALE GENOMIC DNA]</scope>
    <source>
        <strain evidence="2">C18/9</strain>
    </source>
</reference>
<proteinExistence type="predicted"/>
<name>A0A284S7T8_ARMOS</name>
<dbReference type="OrthoDB" id="3365698at2759"/>
<protein>
    <submittedName>
        <fullName evidence="1">Uncharacterized protein</fullName>
    </submittedName>
</protein>